<evidence type="ECO:0000313" key="1">
    <source>
        <dbReference type="EMBL" id="CBI10219.1"/>
    </source>
</evidence>
<reference evidence="1" key="1">
    <citation type="submission" date="2009-10" db="EMBL/GenBank/DDBJ databases">
        <title>Diversity of trophic interactions inside an arsenic-rich microbial ecosystem.</title>
        <authorList>
            <person name="Bertin P.N."/>
            <person name="Heinrich-Salmeron A."/>
            <person name="Pelletier E."/>
            <person name="Goulhen-Chollet F."/>
            <person name="Arsene-Ploetze F."/>
            <person name="Gallien S."/>
            <person name="Calteau A."/>
            <person name="Vallenet D."/>
            <person name="Casiot C."/>
            <person name="Chane-Woon-Ming B."/>
            <person name="Giloteaux L."/>
            <person name="Barakat M."/>
            <person name="Bonnefoy V."/>
            <person name="Bruneel O."/>
            <person name="Chandler M."/>
            <person name="Cleiss J."/>
            <person name="Duran R."/>
            <person name="Elbaz-Poulichet F."/>
            <person name="Fonknechten N."/>
            <person name="Lauga B."/>
            <person name="Mornico D."/>
            <person name="Ortet P."/>
            <person name="Schaeffer C."/>
            <person name="Siguier P."/>
            <person name="Alexander Thil Smith A."/>
            <person name="Van Dorsselaer A."/>
            <person name="Weissenbach J."/>
            <person name="Medigue C."/>
            <person name="Le Paslier D."/>
        </authorList>
    </citation>
    <scope>NUCLEOTIDE SEQUENCE</scope>
</reference>
<proteinExistence type="predicted"/>
<protein>
    <submittedName>
        <fullName evidence="1">Methyl-accepting chemotaxis protein</fullName>
    </submittedName>
</protein>
<sequence>MGEIVQQLATMEEQMLAATLALQQEVGNLEQAVHVFKLDDI</sequence>
<dbReference type="AlphaFoldDB" id="E6QSJ7"/>
<dbReference type="EMBL" id="CABR01000075">
    <property type="protein sequence ID" value="CBI10219.1"/>
    <property type="molecule type" value="Genomic_DNA"/>
</dbReference>
<comment type="caution">
    <text evidence="1">The sequence shown here is derived from an EMBL/GenBank/DDBJ whole genome shotgun (WGS) entry which is preliminary data.</text>
</comment>
<accession>E6QSJ7</accession>
<gene>
    <name evidence="1" type="ORF">CARN7_0985</name>
</gene>
<name>E6QSJ7_9ZZZZ</name>
<organism evidence="1">
    <name type="scientific">mine drainage metagenome</name>
    <dbReference type="NCBI Taxonomy" id="410659"/>
    <lineage>
        <taxon>unclassified sequences</taxon>
        <taxon>metagenomes</taxon>
        <taxon>ecological metagenomes</taxon>
    </lineage>
</organism>